<keyword evidence="4 6" id="KW-0493">Microtubule</keyword>
<feature type="domain" description="Gamma tubulin complex component protein N-terminal" evidence="8">
    <location>
        <begin position="2"/>
        <end position="135"/>
    </location>
</feature>
<comment type="similarity">
    <text evidence="2 6">Belongs to the TUBGCP family.</text>
</comment>
<dbReference type="PANTHER" id="PTHR19302:SF27">
    <property type="entry name" value="GAMMA-TUBULIN COMPLEX COMPONENT 4"/>
    <property type="match status" value="1"/>
</dbReference>
<dbReference type="GO" id="GO:0051225">
    <property type="term" value="P:spindle assembly"/>
    <property type="evidence" value="ECO:0007669"/>
    <property type="project" value="TreeGrafter"/>
</dbReference>
<dbReference type="InterPro" id="IPR042241">
    <property type="entry name" value="GCP_C_sf"/>
</dbReference>
<dbReference type="PANTHER" id="PTHR19302">
    <property type="entry name" value="GAMMA TUBULIN COMPLEX PROTEIN"/>
    <property type="match status" value="1"/>
</dbReference>
<dbReference type="InterPro" id="IPR041470">
    <property type="entry name" value="GCP_N"/>
</dbReference>
<reference evidence="9 10" key="1">
    <citation type="journal article" date="2012" name="Genome Biol.">
        <title>The genome of the polar eukaryotic microalga coccomyxa subellipsoidea reveals traits of cold adaptation.</title>
        <authorList>
            <person name="Blanc G."/>
            <person name="Agarkova I."/>
            <person name="Grimwood J."/>
            <person name="Kuo A."/>
            <person name="Brueggeman A."/>
            <person name="Dunigan D."/>
            <person name="Gurnon J."/>
            <person name="Ladunga I."/>
            <person name="Lindquist E."/>
            <person name="Lucas S."/>
            <person name="Pangilinan J."/>
            <person name="Proschold T."/>
            <person name="Salamov A."/>
            <person name="Schmutz J."/>
            <person name="Weeks D."/>
            <person name="Yamada T."/>
            <person name="Claverie J.M."/>
            <person name="Grigoriev I."/>
            <person name="Van Etten J."/>
            <person name="Lomsadze A."/>
            <person name="Borodovsky M."/>
        </authorList>
    </citation>
    <scope>NUCLEOTIDE SEQUENCE [LARGE SCALE GENOMIC DNA]</scope>
    <source>
        <strain evidence="9 10">C-169</strain>
    </source>
</reference>
<dbReference type="GO" id="GO:0043015">
    <property type="term" value="F:gamma-tubulin binding"/>
    <property type="evidence" value="ECO:0007669"/>
    <property type="project" value="InterPro"/>
</dbReference>
<sequence>MHGILRDEGKEFYIQEVPHAKDEAVLAAHSLHQTDEQHAREWHSGFEIVEQALPPGLTKVVARRVLFIGKAVRVLKHTTTSSERAGENNLPKLDTRQWAAALRGLKAKASLERLDFERVVERMHAQAAEQLWQLVTVRAELPQHLAALKQYSLLSRGDFYQCFLLESRRMLQLPPRMTTVNTELGRLFQHAAQNSSADSDCFFSNVCIRFAAPVHGSDQVMHKYNALFRHLLRLKRVSMELETAWAALGRQLARHAGAQHAQQLLCQARHNMTHFISNLQIYMQVDVIEAQSCELSKQIAYARDFKDAETAHEAFLTSLVEQSFLDMRPLTDNLEAIYVLCLRLCSTVQHNAEAVQARESTGALDGRAAEICSDFRRRTAQLYVLLQSNTLQAPQRVPHLRQLLLRLNFNQFMEREAAEFARIAEKGQNEEKPDILVIAE</sequence>
<dbReference type="OrthoDB" id="78652at2759"/>
<dbReference type="Pfam" id="PF04130">
    <property type="entry name" value="GCP_C_terminal"/>
    <property type="match status" value="1"/>
</dbReference>
<dbReference type="GO" id="GO:0000278">
    <property type="term" value="P:mitotic cell cycle"/>
    <property type="evidence" value="ECO:0007669"/>
    <property type="project" value="TreeGrafter"/>
</dbReference>
<dbReference type="InterPro" id="IPR040457">
    <property type="entry name" value="GCP_C"/>
</dbReference>
<dbReference type="GeneID" id="17044434"/>
<dbReference type="Gene3D" id="1.20.120.1900">
    <property type="entry name" value="Gamma-tubulin complex, C-terminal domain"/>
    <property type="match status" value="2"/>
</dbReference>
<dbReference type="GO" id="GO:0007020">
    <property type="term" value="P:microtubule nucleation"/>
    <property type="evidence" value="ECO:0007669"/>
    <property type="project" value="InterPro"/>
</dbReference>
<dbReference type="GO" id="GO:0000930">
    <property type="term" value="C:gamma-tubulin complex"/>
    <property type="evidence" value="ECO:0007669"/>
    <property type="project" value="TreeGrafter"/>
</dbReference>
<evidence type="ECO:0000256" key="6">
    <source>
        <dbReference type="RuleBase" id="RU363050"/>
    </source>
</evidence>
<evidence type="ECO:0000256" key="5">
    <source>
        <dbReference type="ARBA" id="ARBA00023212"/>
    </source>
</evidence>
<comment type="function">
    <text evidence="6">Component of the gamma-tubulin ring complex (gTuRC) which mediates microtubule nucleation.</text>
</comment>
<dbReference type="GO" id="GO:0005874">
    <property type="term" value="C:microtubule"/>
    <property type="evidence" value="ECO:0007669"/>
    <property type="project" value="UniProtKB-KW"/>
</dbReference>
<dbReference type="RefSeq" id="XP_005650968.1">
    <property type="nucleotide sequence ID" value="XM_005650911.1"/>
</dbReference>
<evidence type="ECO:0000256" key="1">
    <source>
        <dbReference type="ARBA" id="ARBA00004267"/>
    </source>
</evidence>
<dbReference type="eggNOG" id="KOG2065">
    <property type="taxonomic scope" value="Eukaryota"/>
</dbReference>
<dbReference type="GO" id="GO:0031122">
    <property type="term" value="P:cytoplasmic microtubule organization"/>
    <property type="evidence" value="ECO:0007669"/>
    <property type="project" value="TreeGrafter"/>
</dbReference>
<accession>I0Z705</accession>
<dbReference type="AlphaFoldDB" id="I0Z705"/>
<dbReference type="Proteomes" id="UP000007264">
    <property type="component" value="Unassembled WGS sequence"/>
</dbReference>
<dbReference type="GO" id="GO:0051011">
    <property type="term" value="F:microtubule minus-end binding"/>
    <property type="evidence" value="ECO:0007669"/>
    <property type="project" value="TreeGrafter"/>
</dbReference>
<proteinExistence type="inferred from homology"/>
<evidence type="ECO:0000256" key="4">
    <source>
        <dbReference type="ARBA" id="ARBA00022701"/>
    </source>
</evidence>
<dbReference type="GO" id="GO:0000922">
    <property type="term" value="C:spindle pole"/>
    <property type="evidence" value="ECO:0007669"/>
    <property type="project" value="InterPro"/>
</dbReference>
<evidence type="ECO:0000256" key="2">
    <source>
        <dbReference type="ARBA" id="ARBA00010337"/>
    </source>
</evidence>
<dbReference type="KEGG" id="csl:COCSUDRAFT_58962"/>
<comment type="subcellular location">
    <subcellularLocation>
        <location evidence="1 6">Cytoplasm</location>
        <location evidence="1 6">Cytoskeleton</location>
        <location evidence="1 6">Microtubule organizing center</location>
    </subcellularLocation>
</comment>
<dbReference type="InterPro" id="IPR007259">
    <property type="entry name" value="GCP"/>
</dbReference>
<dbReference type="EMBL" id="AGSI01000002">
    <property type="protein sequence ID" value="EIE26424.1"/>
    <property type="molecule type" value="Genomic_DNA"/>
</dbReference>
<protein>
    <recommendedName>
        <fullName evidence="6">Gamma-tubulin complex component</fullName>
    </recommendedName>
</protein>
<evidence type="ECO:0000313" key="9">
    <source>
        <dbReference type="EMBL" id="EIE26424.1"/>
    </source>
</evidence>
<dbReference type="GO" id="GO:0051321">
    <property type="term" value="P:meiotic cell cycle"/>
    <property type="evidence" value="ECO:0007669"/>
    <property type="project" value="TreeGrafter"/>
</dbReference>
<comment type="caution">
    <text evidence="9">The sequence shown here is derived from an EMBL/GenBank/DDBJ whole genome shotgun (WGS) entry which is preliminary data.</text>
</comment>
<evidence type="ECO:0000259" key="7">
    <source>
        <dbReference type="Pfam" id="PF04130"/>
    </source>
</evidence>
<name>I0Z705_COCSC</name>
<evidence type="ECO:0000259" key="8">
    <source>
        <dbReference type="Pfam" id="PF17681"/>
    </source>
</evidence>
<keyword evidence="3 6" id="KW-0963">Cytoplasm</keyword>
<evidence type="ECO:0000313" key="10">
    <source>
        <dbReference type="Proteomes" id="UP000007264"/>
    </source>
</evidence>
<evidence type="ECO:0000256" key="3">
    <source>
        <dbReference type="ARBA" id="ARBA00022490"/>
    </source>
</evidence>
<feature type="domain" description="Gamma tubulin complex component C-terminal" evidence="7">
    <location>
        <begin position="218"/>
        <end position="412"/>
    </location>
</feature>
<keyword evidence="10" id="KW-1185">Reference proteome</keyword>
<dbReference type="Pfam" id="PF17681">
    <property type="entry name" value="GCP_N_terminal"/>
    <property type="match status" value="1"/>
</dbReference>
<gene>
    <name evidence="9" type="ORF">COCSUDRAFT_58962</name>
</gene>
<organism evidence="9 10">
    <name type="scientific">Coccomyxa subellipsoidea (strain C-169)</name>
    <name type="common">Green microalga</name>
    <dbReference type="NCBI Taxonomy" id="574566"/>
    <lineage>
        <taxon>Eukaryota</taxon>
        <taxon>Viridiplantae</taxon>
        <taxon>Chlorophyta</taxon>
        <taxon>core chlorophytes</taxon>
        <taxon>Trebouxiophyceae</taxon>
        <taxon>Trebouxiophyceae incertae sedis</taxon>
        <taxon>Coccomyxaceae</taxon>
        <taxon>Coccomyxa</taxon>
        <taxon>Coccomyxa subellipsoidea</taxon>
    </lineage>
</organism>
<keyword evidence="5 6" id="KW-0206">Cytoskeleton</keyword>
<dbReference type="STRING" id="574566.I0Z705"/>